<name>A0AB39BRH6_9BACI</name>
<gene>
    <name evidence="1" type="ORF">AB3N04_15020</name>
</gene>
<organism evidence="1">
    <name type="scientific">Alkalihalophilus sp. As8PL</name>
    <dbReference type="NCBI Taxonomy" id="3237103"/>
    <lineage>
        <taxon>Bacteria</taxon>
        <taxon>Bacillati</taxon>
        <taxon>Bacillota</taxon>
        <taxon>Bacilli</taxon>
        <taxon>Bacillales</taxon>
        <taxon>Bacillaceae</taxon>
        <taxon>Alkalihalophilus</taxon>
    </lineage>
</organism>
<sequence length="98" mass="11291">MPISSQHKIGLLCDILKNQADEAYMTQDEATQIERLLQSLSNDPSLNKEIKGILVEMSQHHEINHKPFQEQNVEQWLNVMDHATFDTNELDSPGNNYK</sequence>
<evidence type="ECO:0000313" key="1">
    <source>
        <dbReference type="EMBL" id="XDI36005.1"/>
    </source>
</evidence>
<dbReference type="RefSeq" id="WP_368503515.1">
    <property type="nucleotide sequence ID" value="NZ_CP162551.1"/>
</dbReference>
<dbReference type="InterPro" id="IPR025547">
    <property type="entry name" value="YtzH"/>
</dbReference>
<protein>
    <submittedName>
        <fullName evidence="1">YtzH-like family protein</fullName>
    </submittedName>
</protein>
<reference evidence="1" key="1">
    <citation type="submission" date="2024-07" db="EMBL/GenBank/DDBJ databases">
        <title>Identification and characteristics of an arsenic-resistant bacterial isolate, which belongs to a novel species.</title>
        <authorList>
            <person name="Juszczyk A."/>
            <person name="Kowalczyk A."/>
            <person name="Was K."/>
            <person name="Kosowicz W."/>
            <person name="Budzyn A."/>
            <person name="Latowski D."/>
        </authorList>
    </citation>
    <scope>NUCLEOTIDE SEQUENCE</scope>
    <source>
        <strain evidence="1">As8PL</strain>
    </source>
</reference>
<accession>A0AB39BRH6</accession>
<dbReference type="AlphaFoldDB" id="A0AB39BRH6"/>
<dbReference type="EMBL" id="CP162551">
    <property type="protein sequence ID" value="XDI36005.1"/>
    <property type="molecule type" value="Genomic_DNA"/>
</dbReference>
<proteinExistence type="predicted"/>
<dbReference type="Pfam" id="PF14165">
    <property type="entry name" value="YtzH"/>
    <property type="match status" value="1"/>
</dbReference>